<comment type="subcellular location">
    <subcellularLocation>
        <location evidence="1">Membrane</location>
        <topology evidence="1">Multi-pass membrane protein</topology>
    </subcellularLocation>
</comment>
<proteinExistence type="predicted"/>
<feature type="transmembrane region" description="Helical" evidence="6">
    <location>
        <begin position="446"/>
        <end position="468"/>
    </location>
</feature>
<dbReference type="EMBL" id="JBHRSW010000014">
    <property type="protein sequence ID" value="MFC3121693.1"/>
    <property type="molecule type" value="Genomic_DNA"/>
</dbReference>
<dbReference type="PANTHER" id="PTHR10283">
    <property type="entry name" value="SOLUTE CARRIER FAMILY 13 MEMBER"/>
    <property type="match status" value="1"/>
</dbReference>
<feature type="domain" description="Citrate transporter-like" evidence="7">
    <location>
        <begin position="51"/>
        <end position="401"/>
    </location>
</feature>
<reference evidence="9" key="1">
    <citation type="journal article" date="2019" name="Int. J. Syst. Evol. Microbiol.">
        <title>The Global Catalogue of Microorganisms (GCM) 10K type strain sequencing project: providing services to taxonomists for standard genome sequencing and annotation.</title>
        <authorList>
            <consortium name="The Broad Institute Genomics Platform"/>
            <consortium name="The Broad Institute Genome Sequencing Center for Infectious Disease"/>
            <person name="Wu L."/>
            <person name="Ma J."/>
        </authorList>
    </citation>
    <scope>NUCLEOTIDE SEQUENCE [LARGE SCALE GENOMIC DNA]</scope>
    <source>
        <strain evidence="9">KCTC 52473</strain>
    </source>
</reference>
<evidence type="ECO:0000256" key="6">
    <source>
        <dbReference type="SAM" id="Phobius"/>
    </source>
</evidence>
<evidence type="ECO:0000256" key="4">
    <source>
        <dbReference type="ARBA" id="ARBA00022989"/>
    </source>
</evidence>
<keyword evidence="9" id="KW-1185">Reference proteome</keyword>
<comment type="caution">
    <text evidence="8">The sequence shown here is derived from an EMBL/GenBank/DDBJ whole genome shotgun (WGS) entry which is preliminary data.</text>
</comment>
<protein>
    <submittedName>
        <fullName evidence="8">SLC13 family permease</fullName>
    </submittedName>
</protein>
<sequence length="469" mass="50313">MSTENTLEQSSVKRHMLWLGPLLALLTYLLCRSQNMPDIAALTAGIAILTIAWWVTEALPIPVTSILPFALLPLFNVLTHKDVSAALGSHVILLLMGAFILSKALEKSGVHRRLAILMVKLIGTSSQKRMVFGFMLATAIISMWISNTATVLIMLPIALALLASVDDRRLKIALVLGIAYASSVGGLGTLIGTPPNVIFAGIYEAQKGEEFSFVTWMMIGIPCVLIAIPIMSLWLTRNLSGPFQGHLPAQGPWRAEEVRTLIVFSIAVLAWITRKAPFGGWSELFNIQFAGDSTVALTAVIIMFMIPNGKKGRLLDWDTAVSIPWGMLLLFAGGIALAKGFTASGLSEIIGQGLSSFTAFPLVVTILLLCLCVTYLTEITSNTATATLLMPILYLVAIQYGVDPAVLMIPAAMAASCAFMLPVATAPNAIAYGTNAIEITDMIKEGAVLSFVISILVGIITYSLMLYVI</sequence>
<evidence type="ECO:0000313" key="9">
    <source>
        <dbReference type="Proteomes" id="UP001595478"/>
    </source>
</evidence>
<dbReference type="Proteomes" id="UP001595478">
    <property type="component" value="Unassembled WGS sequence"/>
</dbReference>
<feature type="transmembrane region" description="Helical" evidence="6">
    <location>
        <begin position="285"/>
        <end position="307"/>
    </location>
</feature>
<evidence type="ECO:0000256" key="2">
    <source>
        <dbReference type="ARBA" id="ARBA00022448"/>
    </source>
</evidence>
<feature type="transmembrane region" description="Helical" evidence="6">
    <location>
        <begin position="257"/>
        <end position="273"/>
    </location>
</feature>
<dbReference type="CDD" id="cd01115">
    <property type="entry name" value="SLC13_permease"/>
    <property type="match status" value="1"/>
</dbReference>
<feature type="transmembrane region" description="Helical" evidence="6">
    <location>
        <begin position="408"/>
        <end position="434"/>
    </location>
</feature>
<feature type="transmembrane region" description="Helical" evidence="6">
    <location>
        <begin position="61"/>
        <end position="78"/>
    </location>
</feature>
<feature type="transmembrane region" description="Helical" evidence="6">
    <location>
        <begin position="174"/>
        <end position="193"/>
    </location>
</feature>
<accession>A0ABV7FPT1</accession>
<dbReference type="Pfam" id="PF03600">
    <property type="entry name" value="CitMHS"/>
    <property type="match status" value="1"/>
</dbReference>
<feature type="transmembrane region" description="Helical" evidence="6">
    <location>
        <begin position="358"/>
        <end position="376"/>
    </location>
</feature>
<evidence type="ECO:0000259" key="7">
    <source>
        <dbReference type="Pfam" id="PF03600"/>
    </source>
</evidence>
<keyword evidence="5 6" id="KW-0472">Membrane</keyword>
<name>A0ABV7FPT1_9ALTE</name>
<evidence type="ECO:0000313" key="8">
    <source>
        <dbReference type="EMBL" id="MFC3121693.1"/>
    </source>
</evidence>
<feature type="transmembrane region" description="Helical" evidence="6">
    <location>
        <begin position="131"/>
        <end position="162"/>
    </location>
</feature>
<keyword evidence="2" id="KW-0813">Transport</keyword>
<dbReference type="RefSeq" id="WP_376919828.1">
    <property type="nucleotide sequence ID" value="NZ_JBHRSW010000014.1"/>
</dbReference>
<evidence type="ECO:0000256" key="5">
    <source>
        <dbReference type="ARBA" id="ARBA00023136"/>
    </source>
</evidence>
<gene>
    <name evidence="8" type="ORF">ACFOHL_08670</name>
</gene>
<feature type="transmembrane region" description="Helical" evidence="6">
    <location>
        <begin position="319"/>
        <end position="338"/>
    </location>
</feature>
<feature type="transmembrane region" description="Helical" evidence="6">
    <location>
        <begin position="213"/>
        <end position="236"/>
    </location>
</feature>
<dbReference type="InterPro" id="IPR001898">
    <property type="entry name" value="SLC13A/DASS"/>
</dbReference>
<feature type="transmembrane region" description="Helical" evidence="6">
    <location>
        <begin position="85"/>
        <end position="105"/>
    </location>
</feature>
<feature type="transmembrane region" description="Helical" evidence="6">
    <location>
        <begin position="38"/>
        <end position="55"/>
    </location>
</feature>
<evidence type="ECO:0000256" key="3">
    <source>
        <dbReference type="ARBA" id="ARBA00022692"/>
    </source>
</evidence>
<keyword evidence="3 6" id="KW-0812">Transmembrane</keyword>
<organism evidence="8 9">
    <name type="scientific">Agaribacter flavus</name>
    <dbReference type="NCBI Taxonomy" id="1902781"/>
    <lineage>
        <taxon>Bacteria</taxon>
        <taxon>Pseudomonadati</taxon>
        <taxon>Pseudomonadota</taxon>
        <taxon>Gammaproteobacteria</taxon>
        <taxon>Alteromonadales</taxon>
        <taxon>Alteromonadaceae</taxon>
        <taxon>Agaribacter</taxon>
    </lineage>
</organism>
<dbReference type="NCBIfam" id="TIGR00785">
    <property type="entry name" value="dass"/>
    <property type="match status" value="1"/>
</dbReference>
<feature type="transmembrane region" description="Helical" evidence="6">
    <location>
        <begin position="383"/>
        <end position="402"/>
    </location>
</feature>
<evidence type="ECO:0000256" key="1">
    <source>
        <dbReference type="ARBA" id="ARBA00004141"/>
    </source>
</evidence>
<dbReference type="PANTHER" id="PTHR10283:SF82">
    <property type="entry name" value="SOLUTE CARRIER FAMILY 13 MEMBER 2"/>
    <property type="match status" value="1"/>
</dbReference>
<dbReference type="InterPro" id="IPR004680">
    <property type="entry name" value="Cit_transptr-like_dom"/>
</dbReference>
<keyword evidence="4 6" id="KW-1133">Transmembrane helix</keyword>
<feature type="transmembrane region" description="Helical" evidence="6">
    <location>
        <begin position="15"/>
        <end position="31"/>
    </location>
</feature>